<comment type="caution">
    <text evidence="2">The sequence shown here is derived from an EMBL/GenBank/DDBJ whole genome shotgun (WGS) entry which is preliminary data.</text>
</comment>
<evidence type="ECO:0000313" key="3">
    <source>
        <dbReference type="Proteomes" id="UP000578449"/>
    </source>
</evidence>
<reference evidence="2 3" key="1">
    <citation type="submission" date="2020-08" db="EMBL/GenBank/DDBJ databases">
        <title>Genomic Encyclopedia of Type Strains, Phase IV (KMG-IV): sequencing the most valuable type-strain genomes for metagenomic binning, comparative biology and taxonomic classification.</title>
        <authorList>
            <person name="Goeker M."/>
        </authorList>
    </citation>
    <scope>NUCLEOTIDE SEQUENCE [LARGE SCALE GENOMIC DNA]</scope>
    <source>
        <strain evidence="2 3">DSM 45615</strain>
    </source>
</reference>
<evidence type="ECO:0000313" key="2">
    <source>
        <dbReference type="EMBL" id="MBB5138951.1"/>
    </source>
</evidence>
<dbReference type="RefSeq" id="WP_185055801.1">
    <property type="nucleotide sequence ID" value="NZ_BAABIX010000014.1"/>
</dbReference>
<gene>
    <name evidence="2" type="ORF">HNP84_008713</name>
</gene>
<protein>
    <submittedName>
        <fullName evidence="2">Uncharacterized protein</fullName>
    </submittedName>
</protein>
<organism evidence="2 3">
    <name type="scientific">Thermocatellispora tengchongensis</name>
    <dbReference type="NCBI Taxonomy" id="1073253"/>
    <lineage>
        <taxon>Bacteria</taxon>
        <taxon>Bacillati</taxon>
        <taxon>Actinomycetota</taxon>
        <taxon>Actinomycetes</taxon>
        <taxon>Streptosporangiales</taxon>
        <taxon>Streptosporangiaceae</taxon>
        <taxon>Thermocatellispora</taxon>
    </lineage>
</organism>
<proteinExistence type="predicted"/>
<keyword evidence="3" id="KW-1185">Reference proteome</keyword>
<feature type="compositionally biased region" description="Basic and acidic residues" evidence="1">
    <location>
        <begin position="48"/>
        <end position="64"/>
    </location>
</feature>
<feature type="region of interest" description="Disordered" evidence="1">
    <location>
        <begin position="1"/>
        <end position="75"/>
    </location>
</feature>
<accession>A0A840PMD6</accession>
<sequence>MDEMEREDDRGSGVPDREIGGEDDAVAARTGRTDRGRRITPQPEEPGDEGRREEAHAEEARIPETEAEPDVGPTS</sequence>
<dbReference type="Proteomes" id="UP000578449">
    <property type="component" value="Unassembled WGS sequence"/>
</dbReference>
<feature type="compositionally biased region" description="Basic and acidic residues" evidence="1">
    <location>
        <begin position="7"/>
        <end position="20"/>
    </location>
</feature>
<name>A0A840PMD6_9ACTN</name>
<evidence type="ECO:0000256" key="1">
    <source>
        <dbReference type="SAM" id="MobiDB-lite"/>
    </source>
</evidence>
<dbReference type="AlphaFoldDB" id="A0A840PMD6"/>
<dbReference type="EMBL" id="JACHGN010000026">
    <property type="protein sequence ID" value="MBB5138951.1"/>
    <property type="molecule type" value="Genomic_DNA"/>
</dbReference>